<name>A0A430BKU1_SPHYA</name>
<accession>A0A430BKU1</accession>
<evidence type="ECO:0000256" key="1">
    <source>
        <dbReference type="SAM" id="Phobius"/>
    </source>
</evidence>
<keyword evidence="1" id="KW-0812">Transmembrane</keyword>
<feature type="transmembrane region" description="Helical" evidence="1">
    <location>
        <begin position="63"/>
        <end position="85"/>
    </location>
</feature>
<evidence type="ECO:0000313" key="2">
    <source>
        <dbReference type="EMBL" id="RSU52258.1"/>
    </source>
</evidence>
<keyword evidence="1" id="KW-1133">Transmembrane helix</keyword>
<keyword evidence="1" id="KW-0472">Membrane</keyword>
<comment type="caution">
    <text evidence="2">The sequence shown here is derived from an EMBL/GenBank/DDBJ whole genome shotgun (WGS) entry which is preliminary data.</text>
</comment>
<organism evidence="2 3">
    <name type="scientific">Sphingobium yanoikuyae</name>
    <name type="common">Sphingomonas yanoikuyae</name>
    <dbReference type="NCBI Taxonomy" id="13690"/>
    <lineage>
        <taxon>Bacteria</taxon>
        <taxon>Pseudomonadati</taxon>
        <taxon>Pseudomonadota</taxon>
        <taxon>Alphaproteobacteria</taxon>
        <taxon>Sphingomonadales</taxon>
        <taxon>Sphingomonadaceae</taxon>
        <taxon>Sphingobium</taxon>
    </lineage>
</organism>
<dbReference type="AlphaFoldDB" id="A0A430BKU1"/>
<proteinExistence type="predicted"/>
<evidence type="ECO:0000313" key="3">
    <source>
        <dbReference type="Proteomes" id="UP000287401"/>
    </source>
</evidence>
<dbReference type="EMBL" id="QRAL01000035">
    <property type="protein sequence ID" value="RSU52258.1"/>
    <property type="molecule type" value="Genomic_DNA"/>
</dbReference>
<dbReference type="Proteomes" id="UP000287401">
    <property type="component" value="Unassembled WGS sequence"/>
</dbReference>
<gene>
    <name evidence="2" type="ORF">DAH51_21755</name>
</gene>
<sequence length="90" mass="9550">MALSLVIGAVLLGRIFRDMPYLLPNRLPGIVLYEMGPGLLLAVAIGCAVALTRGHCRELTRVVLFTLAALAAGTLVLGTTFNASLAEQWL</sequence>
<protein>
    <submittedName>
        <fullName evidence="2">Uncharacterized protein</fullName>
    </submittedName>
</protein>
<reference evidence="2 3" key="1">
    <citation type="submission" date="2018-07" db="EMBL/GenBank/DDBJ databases">
        <title>Genomic and Epidemiologic Investigation of an Indolent Hospital Outbreak.</title>
        <authorList>
            <person name="Johnson R.C."/>
            <person name="Deming C."/>
            <person name="Conlan S."/>
            <person name="Zellmer C.J."/>
            <person name="Michelin A.V."/>
            <person name="Lee-Lin S."/>
            <person name="Thomas P.J."/>
            <person name="Park M."/>
            <person name="Weingarten R.A."/>
            <person name="Less J."/>
            <person name="Dekker J.P."/>
            <person name="Frank K.M."/>
            <person name="Musser K.A."/>
            <person name="Mcquiston J.R."/>
            <person name="Henderson D.K."/>
            <person name="Lau A.F."/>
            <person name="Palmore T.N."/>
            <person name="Segre J.A."/>
        </authorList>
    </citation>
    <scope>NUCLEOTIDE SEQUENCE [LARGE SCALE GENOMIC DNA]</scope>
    <source>
        <strain evidence="2 3">SK-NIH.Env6_1116</strain>
    </source>
</reference>
<feature type="transmembrane region" description="Helical" evidence="1">
    <location>
        <begin position="27"/>
        <end position="51"/>
    </location>
</feature>